<dbReference type="InterPro" id="IPR036397">
    <property type="entry name" value="RNaseH_sf"/>
</dbReference>
<evidence type="ECO:0000313" key="1">
    <source>
        <dbReference type="EMBL" id="KFM68723.1"/>
    </source>
</evidence>
<evidence type="ECO:0000313" key="2">
    <source>
        <dbReference type="Proteomes" id="UP000054359"/>
    </source>
</evidence>
<dbReference type="OrthoDB" id="8194107at2759"/>
<proteinExistence type="predicted"/>
<dbReference type="AlphaFoldDB" id="A0A087TUD4"/>
<dbReference type="Gene3D" id="3.30.420.10">
    <property type="entry name" value="Ribonuclease H-like superfamily/Ribonuclease H"/>
    <property type="match status" value="1"/>
</dbReference>
<keyword evidence="2" id="KW-1185">Reference proteome</keyword>
<reference evidence="1 2" key="1">
    <citation type="submission" date="2013-11" db="EMBL/GenBank/DDBJ databases">
        <title>Genome sequencing of Stegodyphus mimosarum.</title>
        <authorList>
            <person name="Bechsgaard J."/>
        </authorList>
    </citation>
    <scope>NUCLEOTIDE SEQUENCE [LARGE SCALE GENOMIC DNA]</scope>
</reference>
<sequence>MKMPLHSKLESGVPSATHIVGPLFFEGATTSMHIFNEFVEQLEELTEGYYQLDVATCHLSKQIMYLIRSFFEDHIISKGLWPMQSPDLSFPNFFLWGFPKGCVYCD</sequence>
<gene>
    <name evidence="1" type="ORF">X975_22444</name>
</gene>
<name>A0A087TUD4_STEMI</name>
<accession>A0A087TUD4</accession>
<dbReference type="EMBL" id="KK116782">
    <property type="protein sequence ID" value="KFM68723.1"/>
    <property type="molecule type" value="Genomic_DNA"/>
</dbReference>
<dbReference type="GO" id="GO:0003676">
    <property type="term" value="F:nucleic acid binding"/>
    <property type="evidence" value="ECO:0007669"/>
    <property type="project" value="InterPro"/>
</dbReference>
<feature type="non-terminal residue" evidence="1">
    <location>
        <position position="106"/>
    </location>
</feature>
<organism evidence="1 2">
    <name type="scientific">Stegodyphus mimosarum</name>
    <name type="common">African social velvet spider</name>
    <dbReference type="NCBI Taxonomy" id="407821"/>
    <lineage>
        <taxon>Eukaryota</taxon>
        <taxon>Metazoa</taxon>
        <taxon>Ecdysozoa</taxon>
        <taxon>Arthropoda</taxon>
        <taxon>Chelicerata</taxon>
        <taxon>Arachnida</taxon>
        <taxon>Araneae</taxon>
        <taxon>Araneomorphae</taxon>
        <taxon>Entelegynae</taxon>
        <taxon>Eresoidea</taxon>
        <taxon>Eresidae</taxon>
        <taxon>Stegodyphus</taxon>
    </lineage>
</organism>
<dbReference type="Proteomes" id="UP000054359">
    <property type="component" value="Unassembled WGS sequence"/>
</dbReference>
<protein>
    <submittedName>
        <fullName evidence="1">Uncharacterized protein</fullName>
    </submittedName>
</protein>